<feature type="transmembrane region" description="Helical" evidence="2">
    <location>
        <begin position="31"/>
        <end position="51"/>
    </location>
</feature>
<protein>
    <submittedName>
        <fullName evidence="4">DMT family transporter</fullName>
    </submittedName>
</protein>
<accession>A0ABP6ER63</accession>
<sequence>MLAIALALGASLAWGTSDFLGGLKSRKTPLLSVLLISQITALALLTVIVVVRGASPPDAASLGWAAAAGLGEAIGVAALYRGLAVGKMSVVAPVAATAPVVPLVAGLAAGEIPGPIQWAGLALALIGLIISSGRPGGHQVSSSRSLPSMLYGLLAALGFGTFFFAMDSASDGDVGWALLTARLAAVAAIATVVILKRHRPTVPKTDLPVIAGIGVLIITADFLYAAASTLGLVGIVAVLGSLHTLITIALARIFLNEQLKRAQQAGIATSLIGVLAISLT</sequence>
<evidence type="ECO:0000256" key="2">
    <source>
        <dbReference type="SAM" id="Phobius"/>
    </source>
</evidence>
<reference evidence="5" key="1">
    <citation type="journal article" date="2019" name="Int. J. Syst. Evol. Microbiol.">
        <title>The Global Catalogue of Microorganisms (GCM) 10K type strain sequencing project: providing services to taxonomists for standard genome sequencing and annotation.</title>
        <authorList>
            <consortium name="The Broad Institute Genomics Platform"/>
            <consortium name="The Broad Institute Genome Sequencing Center for Infectious Disease"/>
            <person name="Wu L."/>
            <person name="Ma J."/>
        </authorList>
    </citation>
    <scope>NUCLEOTIDE SEQUENCE [LARGE SCALE GENOMIC DNA]</scope>
    <source>
        <strain evidence="5">JCM 6835</strain>
    </source>
</reference>
<comment type="caution">
    <text evidence="4">The sequence shown here is derived from an EMBL/GenBank/DDBJ whole genome shotgun (WGS) entry which is preliminary data.</text>
</comment>
<feature type="domain" description="EamA" evidence="3">
    <location>
        <begin position="2"/>
        <end position="132"/>
    </location>
</feature>
<dbReference type="PANTHER" id="PTHR22911:SF137">
    <property type="entry name" value="SOLUTE CARRIER FAMILY 35 MEMBER G2-RELATED"/>
    <property type="match status" value="1"/>
</dbReference>
<dbReference type="Pfam" id="PF00892">
    <property type="entry name" value="EamA"/>
    <property type="match status" value="2"/>
</dbReference>
<keyword evidence="5" id="KW-1185">Reference proteome</keyword>
<feature type="transmembrane region" description="Helical" evidence="2">
    <location>
        <begin position="145"/>
        <end position="164"/>
    </location>
</feature>
<keyword evidence="2" id="KW-1133">Transmembrane helix</keyword>
<dbReference type="Gene3D" id="1.10.3730.20">
    <property type="match status" value="1"/>
</dbReference>
<dbReference type="PANTHER" id="PTHR22911">
    <property type="entry name" value="ACYL-MALONYL CONDENSING ENZYME-RELATED"/>
    <property type="match status" value="1"/>
</dbReference>
<dbReference type="InterPro" id="IPR037185">
    <property type="entry name" value="EmrE-like"/>
</dbReference>
<dbReference type="InterPro" id="IPR000620">
    <property type="entry name" value="EamA_dom"/>
</dbReference>
<keyword evidence="2" id="KW-0812">Transmembrane</keyword>
<evidence type="ECO:0000313" key="5">
    <source>
        <dbReference type="Proteomes" id="UP001501666"/>
    </source>
</evidence>
<feature type="domain" description="EamA" evidence="3">
    <location>
        <begin position="148"/>
        <end position="278"/>
    </location>
</feature>
<organism evidence="4 5">
    <name type="scientific">Nonomuraea recticatena</name>
    <dbReference type="NCBI Taxonomy" id="46178"/>
    <lineage>
        <taxon>Bacteria</taxon>
        <taxon>Bacillati</taxon>
        <taxon>Actinomycetota</taxon>
        <taxon>Actinomycetes</taxon>
        <taxon>Streptosporangiales</taxon>
        <taxon>Streptosporangiaceae</taxon>
        <taxon>Nonomuraea</taxon>
    </lineage>
</organism>
<evidence type="ECO:0000256" key="1">
    <source>
        <dbReference type="ARBA" id="ARBA00007362"/>
    </source>
</evidence>
<dbReference type="Proteomes" id="UP001501666">
    <property type="component" value="Unassembled WGS sequence"/>
</dbReference>
<name>A0ABP6ER63_9ACTN</name>
<feature type="transmembrane region" description="Helical" evidence="2">
    <location>
        <begin position="176"/>
        <end position="195"/>
    </location>
</feature>
<feature type="transmembrane region" description="Helical" evidence="2">
    <location>
        <begin position="207"/>
        <end position="226"/>
    </location>
</feature>
<keyword evidence="2" id="KW-0472">Membrane</keyword>
<feature type="transmembrane region" description="Helical" evidence="2">
    <location>
        <begin position="90"/>
        <end position="110"/>
    </location>
</feature>
<dbReference type="EMBL" id="BAAATE010000015">
    <property type="protein sequence ID" value="GAA2674131.1"/>
    <property type="molecule type" value="Genomic_DNA"/>
</dbReference>
<evidence type="ECO:0000259" key="3">
    <source>
        <dbReference type="Pfam" id="PF00892"/>
    </source>
</evidence>
<feature type="transmembrane region" description="Helical" evidence="2">
    <location>
        <begin position="232"/>
        <end position="255"/>
    </location>
</feature>
<evidence type="ECO:0000313" key="4">
    <source>
        <dbReference type="EMBL" id="GAA2674131.1"/>
    </source>
</evidence>
<comment type="similarity">
    <text evidence="1">Belongs to the EamA transporter family.</text>
</comment>
<dbReference type="RefSeq" id="WP_346150209.1">
    <property type="nucleotide sequence ID" value="NZ_BAAATE010000015.1"/>
</dbReference>
<dbReference type="SUPFAM" id="SSF103481">
    <property type="entry name" value="Multidrug resistance efflux transporter EmrE"/>
    <property type="match status" value="2"/>
</dbReference>
<proteinExistence type="inferred from homology"/>
<feature type="transmembrane region" description="Helical" evidence="2">
    <location>
        <begin position="116"/>
        <end position="133"/>
    </location>
</feature>
<gene>
    <name evidence="4" type="ORF">GCM10010412_055080</name>
</gene>